<keyword evidence="2" id="KW-1185">Reference proteome</keyword>
<evidence type="ECO:0000313" key="1">
    <source>
        <dbReference type="EMBL" id="MFD2317887.1"/>
    </source>
</evidence>
<dbReference type="EMBL" id="JBHUIG010000003">
    <property type="protein sequence ID" value="MFD2317887.1"/>
    <property type="molecule type" value="Genomic_DNA"/>
</dbReference>
<organism evidence="1 2">
    <name type="scientific">Delftia deserti</name>
    <dbReference type="NCBI Taxonomy" id="1651218"/>
    <lineage>
        <taxon>Bacteria</taxon>
        <taxon>Pseudomonadati</taxon>
        <taxon>Pseudomonadota</taxon>
        <taxon>Betaproteobacteria</taxon>
        <taxon>Burkholderiales</taxon>
        <taxon>Comamonadaceae</taxon>
        <taxon>Delftia</taxon>
    </lineage>
</organism>
<dbReference type="Proteomes" id="UP001597287">
    <property type="component" value="Unassembled WGS sequence"/>
</dbReference>
<comment type="caution">
    <text evidence="1">The sequence shown here is derived from an EMBL/GenBank/DDBJ whole genome shotgun (WGS) entry which is preliminary data.</text>
</comment>
<gene>
    <name evidence="1" type="ORF">ACFSPV_04175</name>
</gene>
<evidence type="ECO:0000313" key="2">
    <source>
        <dbReference type="Proteomes" id="UP001597287"/>
    </source>
</evidence>
<name>A0ABW5EJP3_9BURK</name>
<sequence length="394" mass="43325">MSADELQERFDGIRYNLEDMGYRGFAHVGGGKTGNRAHKVNIYWYPEDDLSVTRSELSRSEEGAEQLAAVSFKRAESSVAPTMTADLAQELPRIAGGAAPAGARGAQPASMARAQKVVDAVRQAWANAPRINVVFDLQDPRVPQEARDTERLQAAEGAEGVPKGFYFDGEVYLAASQLATPEDAARVLYHEAQGHHGLRGAFGEKLDAVLDHIIVARPREVRAKLQEYGERDYLVGRRYAAEEVLAEMAEVFHNIRSTTRAIYKDLRRGRREEGAGTGEWAKLWEQLQLDGGTTGYRDLHADPKDRAKALQKALDQVGEGKVIGSGRALLNWLSDFNETLEVTMNEQHACVAQIVDHASALQPARGHSNGELTWILLLCVLNSGGLEIRAKKSK</sequence>
<dbReference type="RefSeq" id="WP_380104610.1">
    <property type="nucleotide sequence ID" value="NZ_JBHSIH010000001.1"/>
</dbReference>
<proteinExistence type="predicted"/>
<reference evidence="2" key="1">
    <citation type="journal article" date="2019" name="Int. J. Syst. Evol. Microbiol.">
        <title>The Global Catalogue of Microorganisms (GCM) 10K type strain sequencing project: providing services to taxonomists for standard genome sequencing and annotation.</title>
        <authorList>
            <consortium name="The Broad Institute Genomics Platform"/>
            <consortium name="The Broad Institute Genome Sequencing Center for Infectious Disease"/>
            <person name="Wu L."/>
            <person name="Ma J."/>
        </authorList>
    </citation>
    <scope>NUCLEOTIDE SEQUENCE [LARGE SCALE GENOMIC DNA]</scope>
    <source>
        <strain evidence="2">CCUG 62793</strain>
    </source>
</reference>
<accession>A0ABW5EJP3</accession>
<protein>
    <submittedName>
        <fullName evidence="1">Uncharacterized protein</fullName>
    </submittedName>
</protein>